<evidence type="ECO:0000313" key="1">
    <source>
        <dbReference type="EMBL" id="KAK4071105.1"/>
    </source>
</evidence>
<gene>
    <name evidence="1" type="ORF">Purlil1_13522</name>
</gene>
<sequence length="372" mass="42254">MLWMPGRLFDWQGGHLAPATLTGVYLPRSPLQARLASQTNVQTLTTSKVAVEFFVKERHRDAKLAFKEGRRNEGSTIANRIIRLYAEEIARTYHQHMLGRLDRFWELARQGHEGKKLPVKLPALKRAQESAAAEVGKIVTAQTIWEIYSEALTLYATALRLESADNGSAMPSELPCWMKARKHYLPPDDGWSEYVFAHLFGRAKELAWNGRSHFLQVNRSFKSLWAPISGSAGQFDNRLKKTIGTFILVTFNSNNTKELGTNHYQSAWNYGKPTFFQVQFRAPYFSPPQDSRYLHLDAVYKGPHLPGGLAPDVAPRVLTADKVQQLERAVHEDWVRLMDSAIESASADERSKRCRRVLRHMILLAGPNWAAD</sequence>
<organism evidence="1 2">
    <name type="scientific">Purpureocillium lilacinum</name>
    <name type="common">Paecilomyces lilacinus</name>
    <dbReference type="NCBI Taxonomy" id="33203"/>
    <lineage>
        <taxon>Eukaryota</taxon>
        <taxon>Fungi</taxon>
        <taxon>Dikarya</taxon>
        <taxon>Ascomycota</taxon>
        <taxon>Pezizomycotina</taxon>
        <taxon>Sordariomycetes</taxon>
        <taxon>Hypocreomycetidae</taxon>
        <taxon>Hypocreales</taxon>
        <taxon>Ophiocordycipitaceae</taxon>
        <taxon>Purpureocillium</taxon>
    </lineage>
</organism>
<dbReference type="EMBL" id="JAWRVI010000238">
    <property type="protein sequence ID" value="KAK4071105.1"/>
    <property type="molecule type" value="Genomic_DNA"/>
</dbReference>
<proteinExistence type="predicted"/>
<comment type="caution">
    <text evidence="1">The sequence shown here is derived from an EMBL/GenBank/DDBJ whole genome shotgun (WGS) entry which is preliminary data.</text>
</comment>
<protein>
    <submittedName>
        <fullName evidence="1">Uncharacterized protein</fullName>
    </submittedName>
</protein>
<keyword evidence="2" id="KW-1185">Reference proteome</keyword>
<reference evidence="1 2" key="1">
    <citation type="journal article" date="2024" name="Microbiol. Resour. Announc.">
        <title>Genome annotations for the ascomycete fungi Trichoderma harzianum, Trichoderma aggressivum, and Purpureocillium lilacinum.</title>
        <authorList>
            <person name="Beijen E.P.W."/>
            <person name="Ohm R.A."/>
        </authorList>
    </citation>
    <scope>NUCLEOTIDE SEQUENCE [LARGE SCALE GENOMIC DNA]</scope>
    <source>
        <strain evidence="1 2">CBS 150709</strain>
    </source>
</reference>
<evidence type="ECO:0000313" key="2">
    <source>
        <dbReference type="Proteomes" id="UP001287286"/>
    </source>
</evidence>
<dbReference type="Proteomes" id="UP001287286">
    <property type="component" value="Unassembled WGS sequence"/>
</dbReference>
<accession>A0ABR0BDU9</accession>
<name>A0ABR0BDU9_PURLI</name>